<feature type="compositionally biased region" description="Basic and acidic residues" evidence="2">
    <location>
        <begin position="231"/>
        <end position="241"/>
    </location>
</feature>
<dbReference type="AlphaFoldDB" id="A0AAN7QMS0"/>
<dbReference type="GO" id="GO:0003676">
    <property type="term" value="F:nucleic acid binding"/>
    <property type="evidence" value="ECO:0007669"/>
    <property type="project" value="UniProtKB-UniRule"/>
</dbReference>
<dbReference type="CDD" id="cd02642">
    <property type="entry name" value="R3H_encore_like"/>
    <property type="match status" value="1"/>
</dbReference>
<dbReference type="EMBL" id="JAXQNO010000021">
    <property type="protein sequence ID" value="KAK4769625.1"/>
    <property type="molecule type" value="Genomic_DNA"/>
</dbReference>
<dbReference type="InterPro" id="IPR051937">
    <property type="entry name" value="R3H_domain_containing"/>
</dbReference>
<protein>
    <submittedName>
        <fullName evidence="5">Uncharacterized protein</fullName>
    </submittedName>
</protein>
<dbReference type="SUPFAM" id="SSF82708">
    <property type="entry name" value="R3H domain"/>
    <property type="match status" value="1"/>
</dbReference>
<dbReference type="PANTHER" id="PTHR15672">
    <property type="entry name" value="CAMP-REGULATED PHOSPHOPROTEIN 21 RELATED R3H DOMAIN CONTAINING PROTEIN"/>
    <property type="match status" value="1"/>
</dbReference>
<feature type="domain" description="R3H" evidence="3">
    <location>
        <begin position="108"/>
        <end position="177"/>
    </location>
</feature>
<feature type="compositionally biased region" description="Low complexity" evidence="2">
    <location>
        <begin position="216"/>
        <end position="230"/>
    </location>
</feature>
<proteinExistence type="predicted"/>
<dbReference type="PANTHER" id="PTHR15672:SF8">
    <property type="entry name" value="PROTEIN ENCORE"/>
    <property type="match status" value="1"/>
</dbReference>
<name>A0AAN7QMS0_TRANT</name>
<dbReference type="Pfam" id="PF12752">
    <property type="entry name" value="SUZ"/>
    <property type="match status" value="1"/>
</dbReference>
<evidence type="ECO:0000313" key="5">
    <source>
        <dbReference type="EMBL" id="KAK4769625.1"/>
    </source>
</evidence>
<dbReference type="PROSITE" id="PS51061">
    <property type="entry name" value="R3H"/>
    <property type="match status" value="1"/>
</dbReference>
<organism evidence="5 6">
    <name type="scientific">Trapa natans</name>
    <name type="common">Water chestnut</name>
    <dbReference type="NCBI Taxonomy" id="22666"/>
    <lineage>
        <taxon>Eukaryota</taxon>
        <taxon>Viridiplantae</taxon>
        <taxon>Streptophyta</taxon>
        <taxon>Embryophyta</taxon>
        <taxon>Tracheophyta</taxon>
        <taxon>Spermatophyta</taxon>
        <taxon>Magnoliopsida</taxon>
        <taxon>eudicotyledons</taxon>
        <taxon>Gunneridae</taxon>
        <taxon>Pentapetalae</taxon>
        <taxon>rosids</taxon>
        <taxon>malvids</taxon>
        <taxon>Myrtales</taxon>
        <taxon>Lythraceae</taxon>
        <taxon>Trapa</taxon>
    </lineage>
</organism>
<reference evidence="5 6" key="1">
    <citation type="journal article" date="2023" name="Hortic Res">
        <title>Pangenome of water caltrop reveals structural variations and asymmetric subgenome divergence after allopolyploidization.</title>
        <authorList>
            <person name="Zhang X."/>
            <person name="Chen Y."/>
            <person name="Wang L."/>
            <person name="Yuan Y."/>
            <person name="Fang M."/>
            <person name="Shi L."/>
            <person name="Lu R."/>
            <person name="Comes H.P."/>
            <person name="Ma Y."/>
            <person name="Chen Y."/>
            <person name="Huang G."/>
            <person name="Zhou Y."/>
            <person name="Zheng Z."/>
            <person name="Qiu Y."/>
        </authorList>
    </citation>
    <scope>NUCLEOTIDE SEQUENCE [LARGE SCALE GENOMIC DNA]</scope>
    <source>
        <strain evidence="5">F231</strain>
    </source>
</reference>
<comment type="caution">
    <text evidence="5">The sequence shown here is derived from an EMBL/GenBank/DDBJ whole genome shotgun (WGS) entry which is preliminary data.</text>
</comment>
<dbReference type="InterPro" id="IPR001374">
    <property type="entry name" value="R3H_dom"/>
</dbReference>
<accession>A0AAN7QMS0</accession>
<evidence type="ECO:0000256" key="1">
    <source>
        <dbReference type="ARBA" id="ARBA00022553"/>
    </source>
</evidence>
<dbReference type="Gene3D" id="3.30.1370.50">
    <property type="entry name" value="R3H-like domain"/>
    <property type="match status" value="1"/>
</dbReference>
<feature type="domain" description="SUZ" evidence="4">
    <location>
        <begin position="180"/>
        <end position="251"/>
    </location>
</feature>
<evidence type="ECO:0000259" key="3">
    <source>
        <dbReference type="PROSITE" id="PS51061"/>
    </source>
</evidence>
<feature type="compositionally biased region" description="Basic and acidic residues" evidence="2">
    <location>
        <begin position="256"/>
        <end position="271"/>
    </location>
</feature>
<feature type="region of interest" description="Disordered" evidence="2">
    <location>
        <begin position="444"/>
        <end position="471"/>
    </location>
</feature>
<evidence type="ECO:0000256" key="2">
    <source>
        <dbReference type="SAM" id="MobiDB-lite"/>
    </source>
</evidence>
<evidence type="ECO:0000259" key="4">
    <source>
        <dbReference type="PROSITE" id="PS51673"/>
    </source>
</evidence>
<evidence type="ECO:0000313" key="6">
    <source>
        <dbReference type="Proteomes" id="UP001346149"/>
    </source>
</evidence>
<keyword evidence="1" id="KW-0597">Phosphoprotein</keyword>
<dbReference type="Pfam" id="PF01424">
    <property type="entry name" value="R3H"/>
    <property type="match status" value="1"/>
</dbReference>
<dbReference type="InterPro" id="IPR024771">
    <property type="entry name" value="SUZ"/>
</dbReference>
<feature type="compositionally biased region" description="Low complexity" evidence="2">
    <location>
        <begin position="457"/>
        <end position="471"/>
    </location>
</feature>
<sequence length="487" mass="54674">MGYDIITPPSLMVSSFGCFCQCLSLDFMEDSLEDQGAPDSWEVADLDESMRRLMLSSKDKDSIAQEQLDGCSPSTSSAAAPTSVNLSEDISNQIDQFLLEALQSPRERLSILRMDQDMEKFIRDPSQQYFEFPQLPTSYLRLAAHRVVQHYSLQSMVLQDSSSVDGSTSRIIVQKTSDSRFPAIRLVDIPVNLPSEERNAVKVFIKQRPQKHPQHSSSGNLKSSKSNSSKTVEERKEEYNRARARIFNSCNSNDGPSRRPEIESRIQDGSKDVPFGLPKMEDKYVCRVADVNPKMEEKYVSGVTDFNPNRDMTDSTLGSSRSARGMVEKEAICRGKMNNRVAIFRDREVDRNDPDYDRSYDRYTRRFDPGFGFNGGSYVIQPTFTPALNYNTEFPQLQGAHHPQISGEHQPSSFHQNLSGLWATPSNTSGIGYVHHENLTSPYSSTPVGTRAASGVPLQSSQYSSQQPGMPYSYSHEHVHSLISQVS</sequence>
<gene>
    <name evidence="5" type="ORF">SAY86_027775</name>
</gene>
<dbReference type="Proteomes" id="UP001346149">
    <property type="component" value="Unassembled WGS sequence"/>
</dbReference>
<keyword evidence="6" id="KW-1185">Reference proteome</keyword>
<dbReference type="PROSITE" id="PS51673">
    <property type="entry name" value="SUZ"/>
    <property type="match status" value="1"/>
</dbReference>
<feature type="region of interest" description="Disordered" evidence="2">
    <location>
        <begin position="207"/>
        <end position="274"/>
    </location>
</feature>
<dbReference type="SMART" id="SM00393">
    <property type="entry name" value="R3H"/>
    <property type="match status" value="1"/>
</dbReference>
<dbReference type="InterPro" id="IPR036867">
    <property type="entry name" value="R3H_dom_sf"/>
</dbReference>